<organism evidence="1 2">
    <name type="scientific">Hungatella hathewayi DSM 13479</name>
    <dbReference type="NCBI Taxonomy" id="566550"/>
    <lineage>
        <taxon>Bacteria</taxon>
        <taxon>Bacillati</taxon>
        <taxon>Bacillota</taxon>
        <taxon>Clostridia</taxon>
        <taxon>Lachnospirales</taxon>
        <taxon>Lachnospiraceae</taxon>
        <taxon>Hungatella</taxon>
    </lineage>
</organism>
<name>D3AH33_9FIRM</name>
<dbReference type="HOGENOM" id="CLU_3271240_0_0_9"/>
<evidence type="ECO:0000313" key="1">
    <source>
        <dbReference type="EMBL" id="EFC98867.1"/>
    </source>
</evidence>
<comment type="caution">
    <text evidence="1">The sequence shown here is derived from an EMBL/GenBank/DDBJ whole genome shotgun (WGS) entry which is preliminary data.</text>
</comment>
<proteinExistence type="predicted"/>
<sequence>MVMAEIQKKFCRTLHFIHQTFSLLMRCLCSIRRCLCMSSCP</sequence>
<dbReference type="EMBL" id="ACIO01000232">
    <property type="protein sequence ID" value="EFC98867.1"/>
    <property type="molecule type" value="Genomic_DNA"/>
</dbReference>
<dbReference type="Proteomes" id="UP000004968">
    <property type="component" value="Unassembled WGS sequence"/>
</dbReference>
<gene>
    <name evidence="1" type="ORF">CLOSTHATH_02920</name>
</gene>
<evidence type="ECO:0000313" key="2">
    <source>
        <dbReference type="Proteomes" id="UP000004968"/>
    </source>
</evidence>
<dbReference type="AlphaFoldDB" id="D3AH33"/>
<protein>
    <submittedName>
        <fullName evidence="1">Uncharacterized protein</fullName>
    </submittedName>
</protein>
<accession>D3AH33</accession>
<reference evidence="1 2" key="1">
    <citation type="submission" date="2010-01" db="EMBL/GenBank/DDBJ databases">
        <authorList>
            <person name="Weinstock G."/>
            <person name="Sodergren E."/>
            <person name="Clifton S."/>
            <person name="Fulton L."/>
            <person name="Fulton B."/>
            <person name="Courtney L."/>
            <person name="Fronick C."/>
            <person name="Harrison M."/>
            <person name="Strong C."/>
            <person name="Farmer C."/>
            <person name="Delahaunty K."/>
            <person name="Markovic C."/>
            <person name="Hall O."/>
            <person name="Minx P."/>
            <person name="Tomlinson C."/>
            <person name="Mitreva M."/>
            <person name="Nelson J."/>
            <person name="Hou S."/>
            <person name="Wollam A."/>
            <person name="Pepin K.H."/>
            <person name="Johnson M."/>
            <person name="Bhonagiri V."/>
            <person name="Nash W.E."/>
            <person name="Warren W."/>
            <person name="Chinwalla A."/>
            <person name="Mardis E.R."/>
            <person name="Wilson R.K."/>
        </authorList>
    </citation>
    <scope>NUCLEOTIDE SEQUENCE [LARGE SCALE GENOMIC DNA]</scope>
    <source>
        <strain evidence="1 2">DSM 13479</strain>
    </source>
</reference>